<dbReference type="PANTHER" id="PTHR19317">
    <property type="entry name" value="PRENYLATED RAB ACCEPTOR 1-RELATED"/>
    <property type="match status" value="1"/>
</dbReference>
<protein>
    <recommendedName>
        <fullName evidence="7">PRA1 family protein</fullName>
    </recommendedName>
</protein>
<evidence type="ECO:0000313" key="8">
    <source>
        <dbReference type="EMBL" id="CAK9228728.1"/>
    </source>
</evidence>
<dbReference type="EMBL" id="OZ019898">
    <property type="protein sequence ID" value="CAK9228728.1"/>
    <property type="molecule type" value="Genomic_DNA"/>
</dbReference>
<feature type="transmembrane region" description="Helical" evidence="7">
    <location>
        <begin position="123"/>
        <end position="142"/>
    </location>
</feature>
<dbReference type="InterPro" id="IPR004895">
    <property type="entry name" value="Prenylated_rab_accept_PRA1"/>
</dbReference>
<name>A0ABP0USQ0_9BRYO</name>
<reference evidence="8" key="1">
    <citation type="submission" date="2024-02" db="EMBL/GenBank/DDBJ databases">
        <authorList>
            <consortium name="ELIXIR-Norway"/>
            <consortium name="Elixir Norway"/>
        </authorList>
    </citation>
    <scope>NUCLEOTIDE SEQUENCE</scope>
</reference>
<comment type="similarity">
    <text evidence="3 7">Belongs to the PRA1 family.</text>
</comment>
<accession>A0ABP0USQ0</accession>
<proteinExistence type="inferred from homology"/>
<keyword evidence="6 7" id="KW-0472">Membrane</keyword>
<sequence length="201" mass="21716">MSPAASDSSGVPGVAPPASATAGEIVSRGYDSIRFALEKRRPWAEMSDPSAFSMPESASDAVGRIWKNWRHFCVNYGMIIVAVVAVRLMLNPSYLVLFCLLLSGWTYLYYVRTDPVVAFGMTLNETELLLITSLVSVVVALVTGLESLVRSALLLGIGITLFHGAFRVPDNLFLDDQEAPSDFLAFLGSGRTPSPPVSSRV</sequence>
<evidence type="ECO:0000256" key="5">
    <source>
        <dbReference type="ARBA" id="ARBA00022989"/>
    </source>
</evidence>
<dbReference type="Proteomes" id="UP001497512">
    <property type="component" value="Chromosome 6"/>
</dbReference>
<dbReference type="Pfam" id="PF03208">
    <property type="entry name" value="PRA1"/>
    <property type="match status" value="1"/>
</dbReference>
<evidence type="ECO:0000256" key="7">
    <source>
        <dbReference type="RuleBase" id="RU363107"/>
    </source>
</evidence>
<keyword evidence="7" id="KW-0813">Transport</keyword>
<evidence type="ECO:0000256" key="6">
    <source>
        <dbReference type="ARBA" id="ARBA00023136"/>
    </source>
</evidence>
<evidence type="ECO:0000256" key="2">
    <source>
        <dbReference type="ARBA" id="ARBA00004141"/>
    </source>
</evidence>
<gene>
    <name evidence="8" type="ORF">CSSPTR1EN2_LOCUS19368</name>
</gene>
<evidence type="ECO:0000256" key="3">
    <source>
        <dbReference type="ARBA" id="ARBA00006483"/>
    </source>
</evidence>
<comment type="subcellular location">
    <subcellularLocation>
        <location evidence="2 7">Membrane</location>
        <topology evidence="2 7">Multi-pass membrane protein</topology>
    </subcellularLocation>
</comment>
<dbReference type="PANTHER" id="PTHR19317:SF0">
    <property type="entry name" value="PRENYLATED RAB ACCEPTOR PROTEIN 1"/>
    <property type="match status" value="1"/>
</dbReference>
<feature type="transmembrane region" description="Helical" evidence="7">
    <location>
        <begin position="94"/>
        <end position="111"/>
    </location>
</feature>
<keyword evidence="9" id="KW-1185">Reference proteome</keyword>
<evidence type="ECO:0000256" key="1">
    <source>
        <dbReference type="ARBA" id="ARBA00002501"/>
    </source>
</evidence>
<keyword evidence="5 7" id="KW-1133">Transmembrane helix</keyword>
<comment type="function">
    <text evidence="1 7">May be involved in both secretory and endocytic intracellular trafficking in the endosomal/prevacuolar compartments.</text>
</comment>
<organism evidence="8 9">
    <name type="scientific">Sphagnum troendelagicum</name>
    <dbReference type="NCBI Taxonomy" id="128251"/>
    <lineage>
        <taxon>Eukaryota</taxon>
        <taxon>Viridiplantae</taxon>
        <taxon>Streptophyta</taxon>
        <taxon>Embryophyta</taxon>
        <taxon>Bryophyta</taxon>
        <taxon>Sphagnophytina</taxon>
        <taxon>Sphagnopsida</taxon>
        <taxon>Sphagnales</taxon>
        <taxon>Sphagnaceae</taxon>
        <taxon>Sphagnum</taxon>
    </lineage>
</organism>
<evidence type="ECO:0000256" key="4">
    <source>
        <dbReference type="ARBA" id="ARBA00022692"/>
    </source>
</evidence>
<feature type="transmembrane region" description="Helical" evidence="7">
    <location>
        <begin position="72"/>
        <end position="88"/>
    </location>
</feature>
<evidence type="ECO:0000313" key="9">
    <source>
        <dbReference type="Proteomes" id="UP001497512"/>
    </source>
</evidence>
<keyword evidence="4 7" id="KW-0812">Transmembrane</keyword>